<dbReference type="Gene3D" id="3.50.50.60">
    <property type="entry name" value="FAD/NAD(P)-binding domain"/>
    <property type="match status" value="1"/>
</dbReference>
<dbReference type="PANTHER" id="PTHR42923">
    <property type="entry name" value="PROTOPORPHYRINOGEN OXIDASE"/>
    <property type="match status" value="1"/>
</dbReference>
<feature type="domain" description="Amine oxidase" evidence="2">
    <location>
        <begin position="55"/>
        <end position="271"/>
    </location>
</feature>
<reference evidence="3 4" key="1">
    <citation type="submission" date="2017-05" db="EMBL/GenBank/DDBJ databases">
        <authorList>
            <person name="Varghese N."/>
            <person name="Submissions S."/>
        </authorList>
    </citation>
    <scope>NUCLEOTIDE SEQUENCE [LARGE SCALE GENOMIC DNA]</scope>
    <source>
        <strain evidence="3 4">DSM 25457</strain>
    </source>
</reference>
<feature type="compositionally biased region" description="Polar residues" evidence="1">
    <location>
        <begin position="303"/>
        <end position="313"/>
    </location>
</feature>
<evidence type="ECO:0000313" key="3">
    <source>
        <dbReference type="EMBL" id="SMP73194.1"/>
    </source>
</evidence>
<dbReference type="SUPFAM" id="SSF51905">
    <property type="entry name" value="FAD/NAD(P)-binding domain"/>
    <property type="match status" value="1"/>
</dbReference>
<feature type="compositionally biased region" description="Basic and acidic residues" evidence="1">
    <location>
        <begin position="33"/>
        <end position="42"/>
    </location>
</feature>
<gene>
    <name evidence="3" type="ORF">SAMN06265222_11649</name>
</gene>
<evidence type="ECO:0000313" key="4">
    <source>
        <dbReference type="Proteomes" id="UP001158067"/>
    </source>
</evidence>
<feature type="compositionally biased region" description="Low complexity" evidence="1">
    <location>
        <begin position="17"/>
        <end position="26"/>
    </location>
</feature>
<evidence type="ECO:0000259" key="2">
    <source>
        <dbReference type="Pfam" id="PF01593"/>
    </source>
</evidence>
<evidence type="ECO:0000256" key="1">
    <source>
        <dbReference type="SAM" id="MobiDB-lite"/>
    </source>
</evidence>
<feature type="region of interest" description="Disordered" evidence="1">
    <location>
        <begin position="269"/>
        <end position="327"/>
    </location>
</feature>
<dbReference type="InterPro" id="IPR002937">
    <property type="entry name" value="Amino_oxidase"/>
</dbReference>
<name>A0ABY1QJC1_9BACT</name>
<dbReference type="Proteomes" id="UP001158067">
    <property type="component" value="Unassembled WGS sequence"/>
</dbReference>
<dbReference type="PANTHER" id="PTHR42923:SF46">
    <property type="entry name" value="AMINE OXIDASE"/>
    <property type="match status" value="1"/>
</dbReference>
<keyword evidence="4" id="KW-1185">Reference proteome</keyword>
<comment type="caution">
    <text evidence="3">The sequence shown here is derived from an EMBL/GenBank/DDBJ whole genome shotgun (WGS) entry which is preliminary data.</text>
</comment>
<sequence>MAQEIALDNSATRSESHSAAAAISHSKTTSPGEETRSRQDAPRKRWLVIGGGVMGLQVATDLIDRGQDVTIAEAAPTMGGLTSAWKLGECTWDRYYHVTLLSDTKLRDMLGRLGLESTMKWVETKTGFYADGRLHSMSNTAEFLKFPPLNLIEKLRLGGTIFYASKIRNWRRLEKLTVEKWLRRWSGNGVFQKIWQPLLQAKLGDAYQQTSAAFIWAHTARMYKARRSGMKTEMFGYVPGGYAQVLETWVQWLRDRGATMITGSPVQCVESAHGQSAPGQSAPGQSAPGESSRGESSRGKTPPTHNAASNPGQLTVHIGGQPSGETRQENFDCVVSTIASPMIAKQCPQLSEDEKSRHRGIRYLGVVCASMLLNKPISPYYVTNITDTWVPLTGIIEMSTIASPDEELGGHHLVYLPKYLADDHEGLNESDADYQEKCLSTLEKMYDHFSRDQVIDFKIARTKYVAALSTVDYSTRLPDVVSSVPGFYALNSAHIVKGNLNVNETITLGEEKMIEEVWPDFLARFHC</sequence>
<feature type="compositionally biased region" description="Polar residues" evidence="1">
    <location>
        <begin position="273"/>
        <end position="284"/>
    </location>
</feature>
<feature type="region of interest" description="Disordered" evidence="1">
    <location>
        <begin position="1"/>
        <end position="42"/>
    </location>
</feature>
<organism evidence="3 4">
    <name type="scientific">Neorhodopirellula lusitana</name>
    <dbReference type="NCBI Taxonomy" id="445327"/>
    <lineage>
        <taxon>Bacteria</taxon>
        <taxon>Pseudomonadati</taxon>
        <taxon>Planctomycetota</taxon>
        <taxon>Planctomycetia</taxon>
        <taxon>Pirellulales</taxon>
        <taxon>Pirellulaceae</taxon>
        <taxon>Neorhodopirellula</taxon>
    </lineage>
</organism>
<protein>
    <submittedName>
        <fullName evidence="3">Protoporphyrinogen oxidase</fullName>
    </submittedName>
</protein>
<proteinExistence type="predicted"/>
<dbReference type="Pfam" id="PF01593">
    <property type="entry name" value="Amino_oxidase"/>
    <property type="match status" value="1"/>
</dbReference>
<accession>A0ABY1QJC1</accession>
<dbReference type="Gene3D" id="1.10.3110.10">
    <property type="entry name" value="protoporphyrinogen ix oxidase, domain 3"/>
    <property type="match status" value="1"/>
</dbReference>
<dbReference type="EMBL" id="FXUG01000016">
    <property type="protein sequence ID" value="SMP73194.1"/>
    <property type="molecule type" value="Genomic_DNA"/>
</dbReference>
<dbReference type="InterPro" id="IPR036188">
    <property type="entry name" value="FAD/NAD-bd_sf"/>
</dbReference>
<dbReference type="InterPro" id="IPR050464">
    <property type="entry name" value="Zeta_carotene_desat/Oxidored"/>
</dbReference>
<dbReference type="NCBIfam" id="NF005560">
    <property type="entry name" value="PRK07233.1"/>
    <property type="match status" value="1"/>
</dbReference>
<dbReference type="Gene3D" id="3.90.660.20">
    <property type="entry name" value="Protoporphyrinogen oxidase, mitochondrial, domain 2"/>
    <property type="match status" value="1"/>
</dbReference>